<evidence type="ECO:0000313" key="2">
    <source>
        <dbReference type="Proteomes" id="UP001148737"/>
    </source>
</evidence>
<protein>
    <submittedName>
        <fullName evidence="1">Uncharacterized protein</fullName>
    </submittedName>
</protein>
<reference evidence="1" key="1">
    <citation type="submission" date="2022-07" db="EMBL/GenBank/DDBJ databases">
        <title>Genome Sequence of Lecanicillium saksenae.</title>
        <authorList>
            <person name="Buettner E."/>
        </authorList>
    </citation>
    <scope>NUCLEOTIDE SEQUENCE</scope>
    <source>
        <strain evidence="1">VT-O1</strain>
    </source>
</reference>
<evidence type="ECO:0000313" key="1">
    <source>
        <dbReference type="EMBL" id="KAJ3495486.1"/>
    </source>
</evidence>
<proteinExistence type="predicted"/>
<dbReference type="Proteomes" id="UP001148737">
    <property type="component" value="Unassembled WGS sequence"/>
</dbReference>
<sequence>MAPSAAAATAHTPLLSTSTPPTTSSSSSSTSTTQTTAPKPRQWNTKNLGMRLGADVVSASCAAGIIAPLIAFIDKYASVSPPIPTSLLT</sequence>
<keyword evidence="2" id="KW-1185">Reference proteome</keyword>
<name>A0ACC1R103_9HYPO</name>
<organism evidence="1 2">
    <name type="scientific">Lecanicillium saksenae</name>
    <dbReference type="NCBI Taxonomy" id="468837"/>
    <lineage>
        <taxon>Eukaryota</taxon>
        <taxon>Fungi</taxon>
        <taxon>Dikarya</taxon>
        <taxon>Ascomycota</taxon>
        <taxon>Pezizomycotina</taxon>
        <taxon>Sordariomycetes</taxon>
        <taxon>Hypocreomycetidae</taxon>
        <taxon>Hypocreales</taxon>
        <taxon>Cordycipitaceae</taxon>
        <taxon>Lecanicillium</taxon>
    </lineage>
</organism>
<accession>A0ACC1R103</accession>
<dbReference type="EMBL" id="JANAKD010000275">
    <property type="protein sequence ID" value="KAJ3495486.1"/>
    <property type="molecule type" value="Genomic_DNA"/>
</dbReference>
<comment type="caution">
    <text evidence="1">The sequence shown here is derived from an EMBL/GenBank/DDBJ whole genome shotgun (WGS) entry which is preliminary data.</text>
</comment>
<gene>
    <name evidence="1" type="ORF">NLG97_g3365</name>
</gene>